<dbReference type="eggNOG" id="COG5470">
    <property type="taxonomic scope" value="Bacteria"/>
</dbReference>
<feature type="domain" description="DUF1330" evidence="1">
    <location>
        <begin position="2"/>
        <end position="92"/>
    </location>
</feature>
<dbReference type="PANTHER" id="PTHR41521:SF4">
    <property type="entry name" value="BLR0684 PROTEIN"/>
    <property type="match status" value="1"/>
</dbReference>
<dbReference type="InterPro" id="IPR010753">
    <property type="entry name" value="DUF1330"/>
</dbReference>
<protein>
    <recommendedName>
        <fullName evidence="1">DUF1330 domain-containing protein</fullName>
    </recommendedName>
</protein>
<dbReference type="RefSeq" id="WP_037905112.1">
    <property type="nucleotide sequence ID" value="NZ_CANMAK010000001.1"/>
</dbReference>
<dbReference type="InterPro" id="IPR011008">
    <property type="entry name" value="Dimeric_a/b-barrel"/>
</dbReference>
<comment type="caution">
    <text evidence="2">The sequence shown here is derived from an EMBL/GenBank/DDBJ whole genome shotgun (WGS) entry which is preliminary data.</text>
</comment>
<dbReference type="GeneID" id="72439097"/>
<evidence type="ECO:0000313" key="2">
    <source>
        <dbReference type="EMBL" id="KAJ04473.1"/>
    </source>
</evidence>
<gene>
    <name evidence="2" type="ORF">PM02_03255</name>
</gene>
<sequence>MTAYAVVTLNVTDPDMMARYREAAGPAMEKHGVTALHVSPAPKQIEGDGPVPQIIVLLTFPSREAAEAWNTDPEIADVRAMRQNAGESNIFLL</sequence>
<dbReference type="Gene3D" id="3.30.70.100">
    <property type="match status" value="1"/>
</dbReference>
<dbReference type="PANTHER" id="PTHR41521">
    <property type="match status" value="1"/>
</dbReference>
<proteinExistence type="predicted"/>
<dbReference type="SUPFAM" id="SSF54909">
    <property type="entry name" value="Dimeric alpha+beta barrel"/>
    <property type="match status" value="1"/>
</dbReference>
<reference evidence="2 3" key="1">
    <citation type="journal article" date="2014" name="Genome Announc.">
        <title>Draft Genome Sequences of Two Isolates of the Roseobacter Group, Sulfitobacter sp. Strains 3SOLIMAR09 and 1FIGIMAR09, from Harbors of Mallorca Island (Mediterranean Sea).</title>
        <authorList>
            <person name="Mas-Llado M."/>
            <person name="Pina-Villalonga J.M."/>
            <person name="Brunet-Galmes I."/>
            <person name="Nogales B."/>
            <person name="Bosch R."/>
        </authorList>
    </citation>
    <scope>NUCLEOTIDE SEQUENCE [LARGE SCALE GENOMIC DNA]</scope>
    <source>
        <strain evidence="2 3">1FIGIMAR09</strain>
    </source>
</reference>
<name>A0A061SWN5_9RHOB</name>
<evidence type="ECO:0000313" key="3">
    <source>
        <dbReference type="Proteomes" id="UP000027337"/>
    </source>
</evidence>
<dbReference type="Proteomes" id="UP000027337">
    <property type="component" value="Unassembled WGS sequence"/>
</dbReference>
<dbReference type="AlphaFoldDB" id="A0A061SWN5"/>
<accession>A0A061SWN5</accession>
<organism evidence="2 3">
    <name type="scientific">Sulfitobacter mediterraneus</name>
    <dbReference type="NCBI Taxonomy" id="83219"/>
    <lineage>
        <taxon>Bacteria</taxon>
        <taxon>Pseudomonadati</taxon>
        <taxon>Pseudomonadota</taxon>
        <taxon>Alphaproteobacteria</taxon>
        <taxon>Rhodobacterales</taxon>
        <taxon>Roseobacteraceae</taxon>
        <taxon>Sulfitobacter</taxon>
    </lineage>
</organism>
<dbReference type="EMBL" id="JEMU01000002">
    <property type="protein sequence ID" value="KAJ04473.1"/>
    <property type="molecule type" value="Genomic_DNA"/>
</dbReference>
<keyword evidence="3" id="KW-1185">Reference proteome</keyword>
<evidence type="ECO:0000259" key="1">
    <source>
        <dbReference type="Pfam" id="PF07045"/>
    </source>
</evidence>
<dbReference type="Pfam" id="PF07045">
    <property type="entry name" value="DUF1330"/>
    <property type="match status" value="1"/>
</dbReference>